<dbReference type="OrthoDB" id="9783171at2"/>
<dbReference type="GO" id="GO:0016705">
    <property type="term" value="F:oxidoreductase activity, acting on paired donors, with incorporation or reduction of molecular oxygen"/>
    <property type="evidence" value="ECO:0007669"/>
    <property type="project" value="InterPro"/>
</dbReference>
<protein>
    <submittedName>
        <fullName evidence="5">2OG-Fe(II) oxygenase</fullName>
    </submittedName>
</protein>
<proteinExistence type="predicted"/>
<dbReference type="GO" id="GO:0031418">
    <property type="term" value="F:L-ascorbic acid binding"/>
    <property type="evidence" value="ECO:0007669"/>
    <property type="project" value="InterPro"/>
</dbReference>
<evidence type="ECO:0000313" key="6">
    <source>
        <dbReference type="Proteomes" id="UP000273405"/>
    </source>
</evidence>
<dbReference type="RefSeq" id="WP_120628764.1">
    <property type="nucleotide sequence ID" value="NZ_RAWG01000256.1"/>
</dbReference>
<gene>
    <name evidence="5" type="ORF">D7X12_30505</name>
</gene>
<keyword evidence="3" id="KW-0560">Oxidoreductase</keyword>
<dbReference type="InterPro" id="IPR044862">
    <property type="entry name" value="Pro_4_hyd_alph_FE2OG_OXY"/>
</dbReference>
<keyword evidence="2" id="KW-0223">Dioxygenase</keyword>
<keyword evidence="6" id="KW-1185">Reference proteome</keyword>
<feature type="domain" description="Prolyl 4-hydroxylase alpha subunit" evidence="4">
    <location>
        <begin position="40"/>
        <end position="231"/>
    </location>
</feature>
<dbReference type="Proteomes" id="UP000273405">
    <property type="component" value="Unassembled WGS sequence"/>
</dbReference>
<dbReference type="Pfam" id="PF13640">
    <property type="entry name" value="2OG-FeII_Oxy_3"/>
    <property type="match status" value="1"/>
</dbReference>
<dbReference type="Gene3D" id="2.60.120.620">
    <property type="entry name" value="q2cbj1_9rhob like domain"/>
    <property type="match status" value="1"/>
</dbReference>
<reference evidence="6" key="1">
    <citation type="submission" date="2018-09" db="EMBL/GenBank/DDBJ databases">
        <authorList>
            <person name="Livingstone P.G."/>
            <person name="Whitworth D.E."/>
        </authorList>
    </citation>
    <scope>NUCLEOTIDE SEQUENCE [LARGE SCALE GENOMIC DNA]</scope>
    <source>
        <strain evidence="6">CA040B</strain>
    </source>
</reference>
<dbReference type="InterPro" id="IPR006620">
    <property type="entry name" value="Pro_4_hyd_alph"/>
</dbReference>
<accession>A0A3A8N0T5</accession>
<dbReference type="EMBL" id="RAWG01000256">
    <property type="protein sequence ID" value="RKH37180.1"/>
    <property type="molecule type" value="Genomic_DNA"/>
</dbReference>
<dbReference type="SMART" id="SM00702">
    <property type="entry name" value="P4Hc"/>
    <property type="match status" value="1"/>
</dbReference>
<evidence type="ECO:0000256" key="3">
    <source>
        <dbReference type="ARBA" id="ARBA00023002"/>
    </source>
</evidence>
<dbReference type="AlphaFoldDB" id="A0A3A8N0T5"/>
<name>A0A3A8N0T5_9BACT</name>
<dbReference type="GO" id="GO:0051213">
    <property type="term" value="F:dioxygenase activity"/>
    <property type="evidence" value="ECO:0007669"/>
    <property type="project" value="UniProtKB-KW"/>
</dbReference>
<evidence type="ECO:0000313" key="5">
    <source>
        <dbReference type="EMBL" id="RKH37180.1"/>
    </source>
</evidence>
<comment type="caution">
    <text evidence="5">The sequence shown here is derived from an EMBL/GenBank/DDBJ whole genome shotgun (WGS) entry which is preliminary data.</text>
</comment>
<evidence type="ECO:0000256" key="2">
    <source>
        <dbReference type="ARBA" id="ARBA00022964"/>
    </source>
</evidence>
<evidence type="ECO:0000259" key="4">
    <source>
        <dbReference type="SMART" id="SM00702"/>
    </source>
</evidence>
<evidence type="ECO:0000256" key="1">
    <source>
        <dbReference type="ARBA" id="ARBA00001961"/>
    </source>
</evidence>
<dbReference type="GO" id="GO:0005506">
    <property type="term" value="F:iron ion binding"/>
    <property type="evidence" value="ECO:0007669"/>
    <property type="project" value="InterPro"/>
</dbReference>
<sequence>MSAATLEEGPLQGPSFFLSRTALRALALEHRGAYGTARPHPHVVIDGFLGEPLASGLAGVFPGADDAHWKRRDHVEQAARLGQLQRKAFEGVHGALRHLLSEFSGMSFIDFLETLTGVQGLIPDPHFRGAGLHLTLRGGHLALHADFNRDRFRALSRRLTVLYYLNPGWEAAWGGALELWNADLSRCEARIAPVLDRLVVMAHGDTHWHGHPAALECPEGRGRAAVAAYFYTAEASPDAPEAHSALWAPVRR</sequence>
<comment type="cofactor">
    <cofactor evidence="1">
        <name>L-ascorbate</name>
        <dbReference type="ChEBI" id="CHEBI:38290"/>
    </cofactor>
</comment>
<organism evidence="5 6">
    <name type="scientific">Corallococcus sicarius</name>
    <dbReference type="NCBI Taxonomy" id="2316726"/>
    <lineage>
        <taxon>Bacteria</taxon>
        <taxon>Pseudomonadati</taxon>
        <taxon>Myxococcota</taxon>
        <taxon>Myxococcia</taxon>
        <taxon>Myxococcales</taxon>
        <taxon>Cystobacterineae</taxon>
        <taxon>Myxococcaceae</taxon>
        <taxon>Corallococcus</taxon>
    </lineage>
</organism>